<dbReference type="AlphaFoldDB" id="G5C115"/>
<evidence type="ECO:0000313" key="3">
    <source>
        <dbReference type="Proteomes" id="UP000006813"/>
    </source>
</evidence>
<proteinExistence type="predicted"/>
<dbReference type="InParanoid" id="G5C115"/>
<feature type="compositionally biased region" description="Low complexity" evidence="1">
    <location>
        <begin position="71"/>
        <end position="97"/>
    </location>
</feature>
<feature type="region of interest" description="Disordered" evidence="1">
    <location>
        <begin position="33"/>
        <end position="97"/>
    </location>
</feature>
<name>G5C115_HETGA</name>
<evidence type="ECO:0000256" key="1">
    <source>
        <dbReference type="SAM" id="MobiDB-lite"/>
    </source>
</evidence>
<reference evidence="2 3" key="1">
    <citation type="journal article" date="2011" name="Nature">
        <title>Genome sequencing reveals insights into physiology and longevity of the naked mole rat.</title>
        <authorList>
            <person name="Kim E.B."/>
            <person name="Fang X."/>
            <person name="Fushan A.A."/>
            <person name="Huang Z."/>
            <person name="Lobanov A.V."/>
            <person name="Han L."/>
            <person name="Marino S.M."/>
            <person name="Sun X."/>
            <person name="Turanov A.A."/>
            <person name="Yang P."/>
            <person name="Yim S.H."/>
            <person name="Zhao X."/>
            <person name="Kasaikina M.V."/>
            <person name="Stoletzki N."/>
            <person name="Peng C."/>
            <person name="Polak P."/>
            <person name="Xiong Z."/>
            <person name="Kiezun A."/>
            <person name="Zhu Y."/>
            <person name="Chen Y."/>
            <person name="Kryukov G.V."/>
            <person name="Zhang Q."/>
            <person name="Peshkin L."/>
            <person name="Yang L."/>
            <person name="Bronson R.T."/>
            <person name="Buffenstein R."/>
            <person name="Wang B."/>
            <person name="Han C."/>
            <person name="Li Q."/>
            <person name="Chen L."/>
            <person name="Zhao W."/>
            <person name="Sunyaev S.R."/>
            <person name="Park T.J."/>
            <person name="Zhang G."/>
            <person name="Wang J."/>
            <person name="Gladyshev V.N."/>
        </authorList>
    </citation>
    <scope>NUCLEOTIDE SEQUENCE [LARGE SCALE GENOMIC DNA]</scope>
</reference>
<sequence>MVSAPTHSAAVKRLLRVSVQPLIAELWFPLRRAAPPPPAQPHQEARGGLVELQDARDTPKARLNFPPAPSRARLGIAARPPAPRLGGATPAPATGIPAAPVGIFQLRH</sequence>
<protein>
    <submittedName>
        <fullName evidence="2">Uncharacterized protein</fullName>
    </submittedName>
</protein>
<organism evidence="2 3">
    <name type="scientific">Heterocephalus glaber</name>
    <name type="common">Naked mole rat</name>
    <dbReference type="NCBI Taxonomy" id="10181"/>
    <lineage>
        <taxon>Eukaryota</taxon>
        <taxon>Metazoa</taxon>
        <taxon>Chordata</taxon>
        <taxon>Craniata</taxon>
        <taxon>Vertebrata</taxon>
        <taxon>Euteleostomi</taxon>
        <taxon>Mammalia</taxon>
        <taxon>Eutheria</taxon>
        <taxon>Euarchontoglires</taxon>
        <taxon>Glires</taxon>
        <taxon>Rodentia</taxon>
        <taxon>Hystricomorpha</taxon>
        <taxon>Bathyergidae</taxon>
        <taxon>Heterocephalus</taxon>
    </lineage>
</organism>
<dbReference type="EMBL" id="JH172735">
    <property type="protein sequence ID" value="EHB15226.1"/>
    <property type="molecule type" value="Genomic_DNA"/>
</dbReference>
<gene>
    <name evidence="2" type="ORF">GW7_20787</name>
</gene>
<evidence type="ECO:0000313" key="2">
    <source>
        <dbReference type="EMBL" id="EHB15226.1"/>
    </source>
</evidence>
<accession>G5C115</accession>
<dbReference type="Proteomes" id="UP000006813">
    <property type="component" value="Unassembled WGS sequence"/>
</dbReference>